<sequence length="114" mass="12373">TRVDQQRIRTSDFISDGLSVSSTFMKQEVDQQAGSVEHTGNVKGAELAGCIYSDQPSSCLGIRWSVLVGSRSFQIQSAERLQQLPDVPSVTRESAREDVSKPDLSLALTSSSLL</sequence>
<reference evidence="1" key="1">
    <citation type="submission" date="2016-05" db="EMBL/GenBank/DDBJ databases">
        <authorList>
            <person name="Lavstsen T."/>
            <person name="Jespersen J.S."/>
        </authorList>
    </citation>
    <scope>NUCLEOTIDE SEQUENCE</scope>
    <source>
        <tissue evidence="1">Brain</tissue>
    </source>
</reference>
<dbReference type="AlphaFoldDB" id="A0A1A7WYK4"/>
<proteinExistence type="predicted"/>
<organism evidence="1">
    <name type="scientific">Iconisemion striatum</name>
    <dbReference type="NCBI Taxonomy" id="60296"/>
    <lineage>
        <taxon>Eukaryota</taxon>
        <taxon>Metazoa</taxon>
        <taxon>Chordata</taxon>
        <taxon>Craniata</taxon>
        <taxon>Vertebrata</taxon>
        <taxon>Euteleostomi</taxon>
        <taxon>Actinopterygii</taxon>
        <taxon>Neopterygii</taxon>
        <taxon>Teleostei</taxon>
        <taxon>Neoteleostei</taxon>
        <taxon>Acanthomorphata</taxon>
        <taxon>Ovalentaria</taxon>
        <taxon>Atherinomorphae</taxon>
        <taxon>Cyprinodontiformes</taxon>
        <taxon>Nothobranchiidae</taxon>
        <taxon>Iconisemion</taxon>
    </lineage>
</organism>
<dbReference type="EMBL" id="HADW01009378">
    <property type="protein sequence ID" value="SBP10778.1"/>
    <property type="molecule type" value="Transcribed_RNA"/>
</dbReference>
<accession>A0A1A7WYK4</accession>
<name>A0A1A7WYK4_9TELE</name>
<feature type="non-terminal residue" evidence="1">
    <location>
        <position position="1"/>
    </location>
</feature>
<evidence type="ECO:0000313" key="1">
    <source>
        <dbReference type="EMBL" id="SBP10778.1"/>
    </source>
</evidence>
<gene>
    <name evidence="1" type="primary">Nfu_g_1_019051</name>
</gene>
<reference evidence="1" key="2">
    <citation type="submission" date="2016-06" db="EMBL/GenBank/DDBJ databases">
        <title>The genome of a short-lived fish provides insights into sex chromosome evolution and the genetic control of aging.</title>
        <authorList>
            <person name="Reichwald K."/>
            <person name="Felder M."/>
            <person name="Petzold A."/>
            <person name="Koch P."/>
            <person name="Groth M."/>
            <person name="Platzer M."/>
        </authorList>
    </citation>
    <scope>NUCLEOTIDE SEQUENCE</scope>
    <source>
        <tissue evidence="1">Brain</tissue>
    </source>
</reference>
<protein>
    <submittedName>
        <fullName evidence="1">Uncharacterized protein</fullName>
    </submittedName>
</protein>